<proteinExistence type="predicted"/>
<evidence type="ECO:0000313" key="2">
    <source>
        <dbReference type="EMBL" id="RUO80685.1"/>
    </source>
</evidence>
<keyword evidence="3" id="KW-1185">Reference proteome</keyword>
<gene>
    <name evidence="2" type="ORF">CWI84_03615</name>
</gene>
<reference evidence="2 3" key="1">
    <citation type="journal article" date="2011" name="Front. Microbiol.">
        <title>Genomic signatures of strain selection and enhancement in Bacillus atrophaeus var. globigii, a historical biowarfare simulant.</title>
        <authorList>
            <person name="Gibbons H.S."/>
            <person name="Broomall S.M."/>
            <person name="McNew L.A."/>
            <person name="Daligault H."/>
            <person name="Chapman C."/>
            <person name="Bruce D."/>
            <person name="Karavis M."/>
            <person name="Krepps M."/>
            <person name="McGregor P.A."/>
            <person name="Hong C."/>
            <person name="Park K.H."/>
            <person name="Akmal A."/>
            <person name="Feldman A."/>
            <person name="Lin J.S."/>
            <person name="Chang W.E."/>
            <person name="Higgs B.W."/>
            <person name="Demirev P."/>
            <person name="Lindquist J."/>
            <person name="Liem A."/>
            <person name="Fochler E."/>
            <person name="Read T.D."/>
            <person name="Tapia R."/>
            <person name="Johnson S."/>
            <person name="Bishop-Lilly K.A."/>
            <person name="Detter C."/>
            <person name="Han C."/>
            <person name="Sozhamannan S."/>
            <person name="Rosenzweig C.N."/>
            <person name="Skowronski E.W."/>
        </authorList>
    </citation>
    <scope>NUCLEOTIDE SEQUENCE [LARGE SCALE GENOMIC DNA]</scope>
    <source>
        <strain evidence="2 3">CC-PW-9</strain>
    </source>
</reference>
<name>A0A432ZRY3_9GAMM</name>
<organism evidence="2 3">
    <name type="scientific">Idiomarina tyrosinivorans</name>
    <dbReference type="NCBI Taxonomy" id="1445662"/>
    <lineage>
        <taxon>Bacteria</taxon>
        <taxon>Pseudomonadati</taxon>
        <taxon>Pseudomonadota</taxon>
        <taxon>Gammaproteobacteria</taxon>
        <taxon>Alteromonadales</taxon>
        <taxon>Idiomarinaceae</taxon>
        <taxon>Idiomarina</taxon>
    </lineage>
</organism>
<feature type="compositionally biased region" description="Polar residues" evidence="1">
    <location>
        <begin position="70"/>
        <end position="79"/>
    </location>
</feature>
<accession>A0A432ZRY3</accession>
<dbReference type="AlphaFoldDB" id="A0A432ZRY3"/>
<dbReference type="Proteomes" id="UP000287996">
    <property type="component" value="Unassembled WGS sequence"/>
</dbReference>
<sequence>MAAARGIVRVGGRLGVWALGWLVLSVPLVHGVSGKKTLEPSMAAQSLALPGQRCFLPEPPRPNDTLINIEENTPTPRAK</sequence>
<protein>
    <submittedName>
        <fullName evidence="2">Uncharacterized protein</fullName>
    </submittedName>
</protein>
<comment type="caution">
    <text evidence="2">The sequence shown here is derived from an EMBL/GenBank/DDBJ whole genome shotgun (WGS) entry which is preliminary data.</text>
</comment>
<evidence type="ECO:0000256" key="1">
    <source>
        <dbReference type="SAM" id="MobiDB-lite"/>
    </source>
</evidence>
<dbReference type="EMBL" id="PIQH01000003">
    <property type="protein sequence ID" value="RUO80685.1"/>
    <property type="molecule type" value="Genomic_DNA"/>
</dbReference>
<evidence type="ECO:0000313" key="3">
    <source>
        <dbReference type="Proteomes" id="UP000287996"/>
    </source>
</evidence>
<feature type="region of interest" description="Disordered" evidence="1">
    <location>
        <begin position="59"/>
        <end position="79"/>
    </location>
</feature>